<evidence type="ECO:0000256" key="3">
    <source>
        <dbReference type="ARBA" id="ARBA00023027"/>
    </source>
</evidence>
<dbReference type="GO" id="GO:0046872">
    <property type="term" value="F:metal ion binding"/>
    <property type="evidence" value="ECO:0007669"/>
    <property type="project" value="UniProtKB-KW"/>
</dbReference>
<dbReference type="Pfam" id="PF24621">
    <property type="entry name" value="DHQS_C"/>
    <property type="match status" value="1"/>
</dbReference>
<reference evidence="5" key="1">
    <citation type="submission" date="2018-05" db="EMBL/GenBank/DDBJ databases">
        <authorList>
            <person name="Lanie J.A."/>
            <person name="Ng W.-L."/>
            <person name="Kazmierczak K.M."/>
            <person name="Andrzejewski T.M."/>
            <person name="Davidsen T.M."/>
            <person name="Wayne K.J."/>
            <person name="Tettelin H."/>
            <person name="Glass J.I."/>
            <person name="Rusch D."/>
            <person name="Podicherti R."/>
            <person name="Tsui H.-C.T."/>
            <person name="Winkler M.E."/>
        </authorList>
    </citation>
    <scope>NUCLEOTIDE SEQUENCE</scope>
</reference>
<comment type="cofactor">
    <cofactor evidence="1">
        <name>Co(2+)</name>
        <dbReference type="ChEBI" id="CHEBI:48828"/>
    </cofactor>
</comment>
<dbReference type="InterPro" id="IPR056179">
    <property type="entry name" value="DHQS_C"/>
</dbReference>
<dbReference type="SUPFAM" id="SSF56796">
    <property type="entry name" value="Dehydroquinate synthase-like"/>
    <property type="match status" value="1"/>
</dbReference>
<organism evidence="5">
    <name type="scientific">marine metagenome</name>
    <dbReference type="NCBI Taxonomy" id="408172"/>
    <lineage>
        <taxon>unclassified sequences</taxon>
        <taxon>metagenomes</taxon>
        <taxon>ecological metagenomes</taxon>
    </lineage>
</organism>
<evidence type="ECO:0000259" key="4">
    <source>
        <dbReference type="Pfam" id="PF24621"/>
    </source>
</evidence>
<accession>A0A382Q214</accession>
<sequence length="95" mass="10994">LTHGEAISIGMAFAAKISYKIKNITEFEYNKIVGHLKIIGLPHHDKRINSNKIYKLMQSDKKNTEEKINLVLLKKIGQAYFERGLDKERIKKLLN</sequence>
<evidence type="ECO:0000256" key="1">
    <source>
        <dbReference type="ARBA" id="ARBA00001941"/>
    </source>
</evidence>
<name>A0A382Q214_9ZZZZ</name>
<evidence type="ECO:0000313" key="5">
    <source>
        <dbReference type="EMBL" id="SVC78271.1"/>
    </source>
</evidence>
<evidence type="ECO:0000256" key="2">
    <source>
        <dbReference type="ARBA" id="ARBA00022723"/>
    </source>
</evidence>
<dbReference type="PANTHER" id="PTHR43622:SF1">
    <property type="entry name" value="3-DEHYDROQUINATE SYNTHASE"/>
    <property type="match status" value="1"/>
</dbReference>
<feature type="domain" description="3-dehydroquinate synthase C-terminal" evidence="4">
    <location>
        <begin position="1"/>
        <end position="63"/>
    </location>
</feature>
<keyword evidence="2" id="KW-0479">Metal-binding</keyword>
<dbReference type="Gene3D" id="1.20.1090.10">
    <property type="entry name" value="Dehydroquinate synthase-like - alpha domain"/>
    <property type="match status" value="1"/>
</dbReference>
<dbReference type="EMBL" id="UINC01110634">
    <property type="protein sequence ID" value="SVC78271.1"/>
    <property type="molecule type" value="Genomic_DNA"/>
</dbReference>
<gene>
    <name evidence="5" type="ORF">METZ01_LOCUS331125</name>
</gene>
<feature type="non-terminal residue" evidence="5">
    <location>
        <position position="1"/>
    </location>
</feature>
<dbReference type="AlphaFoldDB" id="A0A382Q214"/>
<dbReference type="PANTHER" id="PTHR43622">
    <property type="entry name" value="3-DEHYDROQUINATE SYNTHASE"/>
    <property type="match status" value="1"/>
</dbReference>
<dbReference type="InterPro" id="IPR050071">
    <property type="entry name" value="Dehydroquinate_synthase"/>
</dbReference>
<keyword evidence="3" id="KW-0520">NAD</keyword>
<proteinExistence type="predicted"/>
<protein>
    <recommendedName>
        <fullName evidence="4">3-dehydroquinate synthase C-terminal domain-containing protein</fullName>
    </recommendedName>
</protein>
<dbReference type="GO" id="GO:0003856">
    <property type="term" value="F:3-dehydroquinate synthase activity"/>
    <property type="evidence" value="ECO:0007669"/>
    <property type="project" value="TreeGrafter"/>
</dbReference>